<sequence>MVPHRIVDNRDIPMFTRTHIILLLTALLTLQSVLPCCAIRNLLMGGNHSEVATPQTVCPCSCCPQKQHQQNSIPAENKHAPERECPFCEGLIFHSASNDAAAPIFEGSLVLAPPRCSNDSSRKSLANFNPILQQQMRGQLFLNTGLRLLI</sequence>
<dbReference type="Proteomes" id="UP000319976">
    <property type="component" value="Chromosome"/>
</dbReference>
<organism evidence="1 2">
    <name type="scientific">Calycomorphotria hydatis</name>
    <dbReference type="NCBI Taxonomy" id="2528027"/>
    <lineage>
        <taxon>Bacteria</taxon>
        <taxon>Pseudomonadati</taxon>
        <taxon>Planctomycetota</taxon>
        <taxon>Planctomycetia</taxon>
        <taxon>Planctomycetales</taxon>
        <taxon>Planctomycetaceae</taxon>
        <taxon>Calycomorphotria</taxon>
    </lineage>
</organism>
<dbReference type="KEGG" id="chya:V22_38930"/>
<accession>A0A517TE36</accession>
<dbReference type="EMBL" id="CP036316">
    <property type="protein sequence ID" value="QDT66622.1"/>
    <property type="molecule type" value="Genomic_DNA"/>
</dbReference>
<dbReference type="AlphaFoldDB" id="A0A517TE36"/>
<keyword evidence="2" id="KW-1185">Reference proteome</keyword>
<proteinExistence type="predicted"/>
<evidence type="ECO:0000313" key="1">
    <source>
        <dbReference type="EMBL" id="QDT66622.1"/>
    </source>
</evidence>
<protein>
    <submittedName>
        <fullName evidence="1">Uncharacterized protein</fullName>
    </submittedName>
</protein>
<gene>
    <name evidence="1" type="ORF">V22_38930</name>
</gene>
<evidence type="ECO:0000313" key="2">
    <source>
        <dbReference type="Proteomes" id="UP000319976"/>
    </source>
</evidence>
<name>A0A517TE36_9PLAN</name>
<reference evidence="1 2" key="1">
    <citation type="submission" date="2019-02" db="EMBL/GenBank/DDBJ databases">
        <title>Deep-cultivation of Planctomycetes and their phenomic and genomic characterization uncovers novel biology.</title>
        <authorList>
            <person name="Wiegand S."/>
            <person name="Jogler M."/>
            <person name="Boedeker C."/>
            <person name="Pinto D."/>
            <person name="Vollmers J."/>
            <person name="Rivas-Marin E."/>
            <person name="Kohn T."/>
            <person name="Peeters S.H."/>
            <person name="Heuer A."/>
            <person name="Rast P."/>
            <person name="Oberbeckmann S."/>
            <person name="Bunk B."/>
            <person name="Jeske O."/>
            <person name="Meyerdierks A."/>
            <person name="Storesund J.E."/>
            <person name="Kallscheuer N."/>
            <person name="Luecker S."/>
            <person name="Lage O.M."/>
            <person name="Pohl T."/>
            <person name="Merkel B.J."/>
            <person name="Hornburger P."/>
            <person name="Mueller R.-W."/>
            <person name="Bruemmer F."/>
            <person name="Labrenz M."/>
            <person name="Spormann A.M."/>
            <person name="Op den Camp H."/>
            <person name="Overmann J."/>
            <person name="Amann R."/>
            <person name="Jetten M.S.M."/>
            <person name="Mascher T."/>
            <person name="Medema M.H."/>
            <person name="Devos D.P."/>
            <person name="Kaster A.-K."/>
            <person name="Ovreas L."/>
            <person name="Rohde M."/>
            <person name="Galperin M.Y."/>
            <person name="Jogler C."/>
        </authorList>
    </citation>
    <scope>NUCLEOTIDE SEQUENCE [LARGE SCALE GENOMIC DNA]</scope>
    <source>
        <strain evidence="1 2">V22</strain>
    </source>
</reference>